<dbReference type="OrthoDB" id="9781780at2"/>
<evidence type="ECO:0000313" key="9">
    <source>
        <dbReference type="Proteomes" id="UP000191448"/>
    </source>
</evidence>
<dbReference type="InterPro" id="IPR052536">
    <property type="entry name" value="ABC-4_Integral_Memb_Prot"/>
</dbReference>
<evidence type="ECO:0000256" key="6">
    <source>
        <dbReference type="PIRNR" id="PIRNR018968"/>
    </source>
</evidence>
<keyword evidence="6" id="KW-0813">Transport</keyword>
<feature type="transmembrane region" description="Helical" evidence="6">
    <location>
        <begin position="21"/>
        <end position="38"/>
    </location>
</feature>
<dbReference type="Proteomes" id="UP000191448">
    <property type="component" value="Unassembled WGS sequence"/>
</dbReference>
<feature type="transmembrane region" description="Helical" evidence="6">
    <location>
        <begin position="58"/>
        <end position="79"/>
    </location>
</feature>
<dbReference type="RefSeq" id="WP_080022150.1">
    <property type="nucleotide sequence ID" value="NZ_LTAY01000026.1"/>
</dbReference>
<dbReference type="GO" id="GO:0005886">
    <property type="term" value="C:plasma membrane"/>
    <property type="evidence" value="ECO:0007669"/>
    <property type="project" value="UniProtKB-SubCell"/>
</dbReference>
<reference evidence="8 9" key="1">
    <citation type="submission" date="2016-02" db="EMBL/GenBank/DDBJ databases">
        <title>Genome sequence of Clostridium thermobutyricum DSM 4928.</title>
        <authorList>
            <person name="Poehlein A."/>
            <person name="Daniel R."/>
        </authorList>
    </citation>
    <scope>NUCLEOTIDE SEQUENCE [LARGE SCALE GENOMIC DNA]</scope>
    <source>
        <strain evidence="8 9">DSM 4928</strain>
    </source>
</reference>
<feature type="transmembrane region" description="Helical" evidence="6">
    <location>
        <begin position="199"/>
        <end position="218"/>
    </location>
</feature>
<dbReference type="Pfam" id="PF02687">
    <property type="entry name" value="FtsX"/>
    <property type="match status" value="2"/>
</dbReference>
<dbReference type="GO" id="GO:0055085">
    <property type="term" value="P:transmembrane transport"/>
    <property type="evidence" value="ECO:0007669"/>
    <property type="project" value="UniProtKB-UniRule"/>
</dbReference>
<dbReference type="InterPro" id="IPR003838">
    <property type="entry name" value="ABC3_permease_C"/>
</dbReference>
<feature type="transmembrane region" description="Helical" evidence="6">
    <location>
        <begin position="281"/>
        <end position="306"/>
    </location>
</feature>
<comment type="caution">
    <text evidence="8">The sequence shown here is derived from an EMBL/GenBank/DDBJ whole genome shotgun (WGS) entry which is preliminary data.</text>
</comment>
<evidence type="ECO:0000256" key="1">
    <source>
        <dbReference type="ARBA" id="ARBA00004651"/>
    </source>
</evidence>
<dbReference type="AlphaFoldDB" id="A0A1V4SYY4"/>
<evidence type="ECO:0000313" key="8">
    <source>
        <dbReference type="EMBL" id="OPX49100.1"/>
    </source>
</evidence>
<gene>
    <name evidence="8" type="primary">bceB_2</name>
    <name evidence="8" type="ORF">CLTHE_08540</name>
</gene>
<dbReference type="PANTHER" id="PTHR46795">
    <property type="entry name" value="ABC TRANSPORTER PERMEASE-RELATED-RELATED"/>
    <property type="match status" value="1"/>
</dbReference>
<feature type="transmembrane region" description="Helical" evidence="6">
    <location>
        <begin position="608"/>
        <end position="629"/>
    </location>
</feature>
<evidence type="ECO:0000256" key="2">
    <source>
        <dbReference type="ARBA" id="ARBA00022475"/>
    </source>
</evidence>
<dbReference type="PANTHER" id="PTHR46795:SF3">
    <property type="entry name" value="ABC TRANSPORTER PERMEASE"/>
    <property type="match status" value="1"/>
</dbReference>
<name>A0A1V4SYY4_9CLOT</name>
<accession>A0A1V4SYY4</accession>
<feature type="transmembrane region" description="Helical" evidence="6">
    <location>
        <begin position="512"/>
        <end position="537"/>
    </location>
</feature>
<comment type="subcellular location">
    <subcellularLocation>
        <location evidence="1 6">Cell membrane</location>
        <topology evidence="1 6">Multi-pass membrane protein</topology>
    </subcellularLocation>
</comment>
<proteinExistence type="inferred from homology"/>
<feature type="domain" description="ABC3 transporter permease C-terminal" evidence="7">
    <location>
        <begin position="523"/>
        <end position="627"/>
    </location>
</feature>
<evidence type="ECO:0000256" key="5">
    <source>
        <dbReference type="ARBA" id="ARBA00023136"/>
    </source>
</evidence>
<protein>
    <submittedName>
        <fullName evidence="8">Bacitracin export permease protein BceB</fullName>
    </submittedName>
</protein>
<dbReference type="EMBL" id="LTAY01000026">
    <property type="protein sequence ID" value="OPX49100.1"/>
    <property type="molecule type" value="Genomic_DNA"/>
</dbReference>
<keyword evidence="4 6" id="KW-1133">Transmembrane helix</keyword>
<keyword evidence="3 6" id="KW-0812">Transmembrane</keyword>
<evidence type="ECO:0000259" key="7">
    <source>
        <dbReference type="Pfam" id="PF02687"/>
    </source>
</evidence>
<comment type="similarity">
    <text evidence="6">Belongs to the ABC-4 integral membrane protein family.</text>
</comment>
<feature type="domain" description="ABC3 transporter permease C-terminal" evidence="7">
    <location>
        <begin position="62"/>
        <end position="168"/>
    </location>
</feature>
<feature type="transmembrane region" description="Helical" evidence="6">
    <location>
        <begin position="100"/>
        <end position="126"/>
    </location>
</feature>
<evidence type="ECO:0000256" key="4">
    <source>
        <dbReference type="ARBA" id="ARBA00022989"/>
    </source>
</evidence>
<evidence type="ECO:0000256" key="3">
    <source>
        <dbReference type="ARBA" id="ARBA00022692"/>
    </source>
</evidence>
<keyword evidence="2 6" id="KW-1003">Cell membrane</keyword>
<feature type="transmembrane region" description="Helical" evidence="6">
    <location>
        <begin position="571"/>
        <end position="593"/>
    </location>
</feature>
<organism evidence="8 9">
    <name type="scientific">Clostridium thermobutyricum DSM 4928</name>
    <dbReference type="NCBI Taxonomy" id="1121339"/>
    <lineage>
        <taxon>Bacteria</taxon>
        <taxon>Bacillati</taxon>
        <taxon>Bacillota</taxon>
        <taxon>Clostridia</taxon>
        <taxon>Eubacteriales</taxon>
        <taxon>Clostridiaceae</taxon>
        <taxon>Clostridium</taxon>
    </lineage>
</organism>
<keyword evidence="5 6" id="KW-0472">Membrane</keyword>
<feature type="transmembrane region" description="Helical" evidence="6">
    <location>
        <begin position="152"/>
        <end position="170"/>
    </location>
</feature>
<dbReference type="InterPro" id="IPR027022">
    <property type="entry name" value="ABC_permease_BceB-typ"/>
</dbReference>
<dbReference type="PIRSF" id="PIRSF018968">
    <property type="entry name" value="ABC_permease_BceB"/>
    <property type="match status" value="1"/>
</dbReference>
<sequence length="639" mass="73328">MFYFNLAKNNIKKNSRVYSPYLIITSFIVLVAYIMQSVRNNSGIDSLVGSVNIKNMLGLGNLVTAIFSVIFLFYINSFIMKKRKTELGLYNVLGLDKKHIIKIIFLERVITSFITIIGGLILGIAMDKILYLVFLKLIGEGVKLGFDISSKAIFYTVSLFLVLNIILFLWDSFEIIRAKTISLLQSKNVGEKEPKIKKLSLFLGVICLVGGYFLAFNVDNPINAINMFFIAVILVMIGTYNLFLWGSIFILKMLKRNKKIYYKTNNFISISTMIYRMKKNAVGLANICILSTAVIIILSSTLSLYIGSESYFNKRYSSDIEVYARETNLETVKKIDEIIDKADVDKSSILNYKYQNNMYIREGNRFNNKNKETSNLSIDNGSIIVKIPLSDYNKFENKNITLNKNEALIFSDGEKFSYKDIEINGEKYDVKPLENVGKFYDKDAEIDIVPTYILIVNDNDLSDKFTYIYKFDVANKNNILSESNFIKSQLKKDKINVLVDNVIIAKKDFDSLYGSFLFIGLLLGSVFLFATILIIYYKQLSEGYEDKERFNIMKKVGMEDKEIRKIIKKQVSIVFLSPVALASIHLFFAYPMIKKILYTLNLRQDSIFILMTIGTVVIFLIVYSIVYNLTSKIYYKIVK</sequence>
<feature type="transmembrane region" description="Helical" evidence="6">
    <location>
        <begin position="224"/>
        <end position="251"/>
    </location>
</feature>